<keyword evidence="3" id="KW-0812">Transmembrane</keyword>
<dbReference type="GO" id="GO:0016020">
    <property type="term" value="C:membrane"/>
    <property type="evidence" value="ECO:0007669"/>
    <property type="project" value="InterPro"/>
</dbReference>
<dbReference type="PROSITE" id="PS50111">
    <property type="entry name" value="CHEMOTAXIS_TRANSDUC_2"/>
    <property type="match status" value="1"/>
</dbReference>
<reference evidence="5" key="2">
    <citation type="submission" date="2021-04" db="EMBL/GenBank/DDBJ databases">
        <authorList>
            <person name="Gilroy R."/>
        </authorList>
    </citation>
    <scope>NUCLEOTIDE SEQUENCE</scope>
    <source>
        <strain evidence="5">B5-657</strain>
    </source>
</reference>
<evidence type="ECO:0000259" key="4">
    <source>
        <dbReference type="PROSITE" id="PS50111"/>
    </source>
</evidence>
<gene>
    <name evidence="5" type="ORF">H9872_00915</name>
</gene>
<dbReference type="PANTHER" id="PTHR32089:SF112">
    <property type="entry name" value="LYSOZYME-LIKE PROTEIN-RELATED"/>
    <property type="match status" value="1"/>
</dbReference>
<evidence type="ECO:0000256" key="2">
    <source>
        <dbReference type="PROSITE-ProRule" id="PRU00284"/>
    </source>
</evidence>
<dbReference type="PANTHER" id="PTHR32089">
    <property type="entry name" value="METHYL-ACCEPTING CHEMOTAXIS PROTEIN MCPB"/>
    <property type="match status" value="1"/>
</dbReference>
<organism evidence="5 6">
    <name type="scientific">Candidatus Cellulosilyticum pullistercoris</name>
    <dbReference type="NCBI Taxonomy" id="2838521"/>
    <lineage>
        <taxon>Bacteria</taxon>
        <taxon>Bacillati</taxon>
        <taxon>Bacillota</taxon>
        <taxon>Clostridia</taxon>
        <taxon>Lachnospirales</taxon>
        <taxon>Cellulosilyticaceae</taxon>
        <taxon>Cellulosilyticum</taxon>
    </lineage>
</organism>
<dbReference type="Pfam" id="PF00015">
    <property type="entry name" value="MCPsignal"/>
    <property type="match status" value="1"/>
</dbReference>
<accession>A0A9E2KBB1</accession>
<keyword evidence="3" id="KW-0472">Membrane</keyword>
<dbReference type="Gene3D" id="1.10.287.950">
    <property type="entry name" value="Methyl-accepting chemotaxis protein"/>
    <property type="match status" value="1"/>
</dbReference>
<feature type="non-terminal residue" evidence="5">
    <location>
        <position position="374"/>
    </location>
</feature>
<evidence type="ECO:0000256" key="1">
    <source>
        <dbReference type="ARBA" id="ARBA00023224"/>
    </source>
</evidence>
<dbReference type="AlphaFoldDB" id="A0A9E2KBB1"/>
<comment type="caution">
    <text evidence="5">The sequence shown here is derived from an EMBL/GenBank/DDBJ whole genome shotgun (WGS) entry which is preliminary data.</text>
</comment>
<evidence type="ECO:0000313" key="6">
    <source>
        <dbReference type="Proteomes" id="UP000824229"/>
    </source>
</evidence>
<dbReference type="EMBL" id="JAHLFQ010000018">
    <property type="protein sequence ID" value="MBU3803306.1"/>
    <property type="molecule type" value="Genomic_DNA"/>
</dbReference>
<evidence type="ECO:0000256" key="3">
    <source>
        <dbReference type="SAM" id="Phobius"/>
    </source>
</evidence>
<proteinExistence type="predicted"/>
<evidence type="ECO:0000313" key="5">
    <source>
        <dbReference type="EMBL" id="MBU3803306.1"/>
    </source>
</evidence>
<reference evidence="5" key="1">
    <citation type="journal article" date="2021" name="PeerJ">
        <title>Extensive microbial diversity within the chicken gut microbiome revealed by metagenomics and culture.</title>
        <authorList>
            <person name="Gilroy R."/>
            <person name="Ravi A."/>
            <person name="Getino M."/>
            <person name="Pursley I."/>
            <person name="Horton D.L."/>
            <person name="Alikhan N.F."/>
            <person name="Baker D."/>
            <person name="Gharbi K."/>
            <person name="Hall N."/>
            <person name="Watson M."/>
            <person name="Adriaenssens E.M."/>
            <person name="Foster-Nyarko E."/>
            <person name="Jarju S."/>
            <person name="Secka A."/>
            <person name="Antonio M."/>
            <person name="Oren A."/>
            <person name="Chaudhuri R.R."/>
            <person name="La Ragione R."/>
            <person name="Hildebrand F."/>
            <person name="Pallen M.J."/>
        </authorList>
    </citation>
    <scope>NUCLEOTIDE SEQUENCE</scope>
    <source>
        <strain evidence="5">B5-657</strain>
    </source>
</reference>
<sequence>MKNKSSLMNKAFKNYRWVTTGIMLLGILIFVTVAYLMTESVGKVVILTLVAICSNALLLVGLIFPLKYFVSNYNDVMESMKQGDLKLFKRINEFESNKMFSKLIRSIASVLEEFVELVKGSFVTVESITSTTRTVNQYSDEAISAVEEISRMMQQIAGGATRQAAQSQTGEALMETLSEEITLAYNNCHLIMEETNKMMKVNKEGHVSIATLQERAQSANNATHEISDMISLLMEKMKDIALFVETIESIASQTNLLALNAAIEAARAGEAGRGFGVVAEEIRKLADQSHNSTNEIKNLVASIEVETSTVNEAMIKMNSVSEEEKEAVASAKEVFNKIAVSIEAIIEKILLTNEAISKVNQDKEQVNRVIEEVA</sequence>
<keyword evidence="1 2" id="KW-0807">Transducer</keyword>
<dbReference type="Proteomes" id="UP000824229">
    <property type="component" value="Unassembled WGS sequence"/>
</dbReference>
<dbReference type="SUPFAM" id="SSF58104">
    <property type="entry name" value="Methyl-accepting chemotaxis protein (MCP) signaling domain"/>
    <property type="match status" value="1"/>
</dbReference>
<protein>
    <recommendedName>
        <fullName evidence="4">Methyl-accepting transducer domain-containing protein</fullName>
    </recommendedName>
</protein>
<keyword evidence="3" id="KW-1133">Transmembrane helix</keyword>
<dbReference type="GO" id="GO:0007165">
    <property type="term" value="P:signal transduction"/>
    <property type="evidence" value="ECO:0007669"/>
    <property type="project" value="UniProtKB-KW"/>
</dbReference>
<feature type="domain" description="Methyl-accepting transducer" evidence="4">
    <location>
        <begin position="138"/>
        <end position="374"/>
    </location>
</feature>
<dbReference type="InterPro" id="IPR004089">
    <property type="entry name" value="MCPsignal_dom"/>
</dbReference>
<feature type="transmembrane region" description="Helical" evidence="3">
    <location>
        <begin position="21"/>
        <end position="38"/>
    </location>
</feature>
<name>A0A9E2KBB1_9FIRM</name>
<dbReference type="SMART" id="SM00283">
    <property type="entry name" value="MA"/>
    <property type="match status" value="1"/>
</dbReference>
<feature type="transmembrane region" description="Helical" evidence="3">
    <location>
        <begin position="44"/>
        <end position="70"/>
    </location>
</feature>